<accession>A0A0M1VXD4</accession>
<dbReference type="eggNOG" id="COG3344">
    <property type="taxonomic scope" value="Bacteria"/>
</dbReference>
<gene>
    <name evidence="2" type="ORF">FSCG_02066</name>
</gene>
<proteinExistence type="predicted"/>
<dbReference type="InterPro" id="IPR000477">
    <property type="entry name" value="RT_dom"/>
</dbReference>
<name>A0A0M1VXD4_FUSVC</name>
<evidence type="ECO:0000313" key="2">
    <source>
        <dbReference type="EMBL" id="EEO41353.1"/>
    </source>
</evidence>
<sequence>MNILELTADEVKRFFLEHENYFSLKLPDYINFQELLDKLSAEMGEGNYISILEKGRLPDNYDDINYILYSNKDGNYDWRPFQIINPVIYISLINILSEKDNWNEILKRFKEIDKTSVIKCESIPVIEKEKEKNLNKQSSQISSWWEKIEQNSIKLSLEYNYLFKTDIINCYAEIYTHSIAWALHTKKVAKEKRNDKKLLGNNIDKHLRAMSNGQTNGIPQGSALMDFIAEILLKYSDELISCEIQKNTKLKEKFKILRYRDDYRIFVKEIETGREIMKIITKVLLSLGLKLNTTKTGYYDDIILSSIKEDKLEYLERKKESNLQKRLISLYKFSLKYKNSGSVIKEISQIREIIEKKKDFSKENVEVLISVITEIIYKNPRTYLDGNTILSYLFPLIKEKERKEIIEKVFKKLSKILNSGYFEIWFQRATLKEKLLNITYNEEICKLVNGKKIKLWNVEWIASKKIKDILKKVKIINQVRKEEMPQKISNEEVKIFDRYNEI</sequence>
<dbReference type="Pfam" id="PF00078">
    <property type="entry name" value="RVT_1"/>
    <property type="match status" value="1"/>
</dbReference>
<protein>
    <recommendedName>
        <fullName evidence="1">Reverse transcriptase domain-containing protein</fullName>
    </recommendedName>
</protein>
<comment type="caution">
    <text evidence="2">The sequence shown here is derived from an EMBL/GenBank/DDBJ whole genome shotgun (WGS) entry which is preliminary data.</text>
</comment>
<feature type="domain" description="Reverse transcriptase" evidence="1">
    <location>
        <begin position="50"/>
        <end position="319"/>
    </location>
</feature>
<organism evidence="2 3">
    <name type="scientific">Fusobacterium vincentii 4_1_13</name>
    <dbReference type="NCBI Taxonomy" id="469606"/>
    <lineage>
        <taxon>Bacteria</taxon>
        <taxon>Fusobacteriati</taxon>
        <taxon>Fusobacteriota</taxon>
        <taxon>Fusobacteriia</taxon>
        <taxon>Fusobacteriales</taxon>
        <taxon>Fusobacteriaceae</taxon>
        <taxon>Fusobacterium</taxon>
    </lineage>
</organism>
<evidence type="ECO:0000313" key="3">
    <source>
        <dbReference type="Proteomes" id="UP000004925"/>
    </source>
</evidence>
<dbReference type="CDD" id="cd01646">
    <property type="entry name" value="RT_Bac_retron_I"/>
    <property type="match status" value="1"/>
</dbReference>
<dbReference type="HOGENOM" id="CLU_039715_0_0_0"/>
<dbReference type="RefSeq" id="WP_008803685.1">
    <property type="nucleotide sequence ID" value="NZ_KQ235734.1"/>
</dbReference>
<reference evidence="2 3" key="1">
    <citation type="submission" date="2011-10" db="EMBL/GenBank/DDBJ databases">
        <title>The Genome Sequence of Fusobacterium sp. 4_1_13.</title>
        <authorList>
            <consortium name="The Broad Institute Genome Sequencing Platform"/>
            <person name="Earl A."/>
            <person name="Ward D."/>
            <person name="Feldgarden M."/>
            <person name="Gevers D."/>
            <person name="Strauss J."/>
            <person name="Ambrose C."/>
            <person name="Allen-Vercoe E."/>
            <person name="Young S.K."/>
            <person name="Zeng Q."/>
            <person name="Gargeya S."/>
            <person name="Fitzgerald M."/>
            <person name="Haas B."/>
            <person name="Abouelleil A."/>
            <person name="Alvarado L."/>
            <person name="Arachchi H.M."/>
            <person name="Berlin A."/>
            <person name="Brown A."/>
            <person name="Chapman S.B."/>
            <person name="Chen Z."/>
            <person name="Dunbar C."/>
            <person name="Freedman E."/>
            <person name="Gearin G."/>
            <person name="Goldberg J."/>
            <person name="Griggs A."/>
            <person name="Gujja S."/>
            <person name="Heiman D."/>
            <person name="Howarth C."/>
            <person name="Larson L."/>
            <person name="Lui A."/>
            <person name="MacDonald P.J."/>
            <person name="Montmayeur A."/>
            <person name="Murphy C."/>
            <person name="Neiman D."/>
            <person name="Pearson M."/>
            <person name="Priest M."/>
            <person name="Roberts A."/>
            <person name="Saif S."/>
            <person name="Shea T."/>
            <person name="Shenoy N."/>
            <person name="Sisk P."/>
            <person name="Stolte C."/>
            <person name="Sykes S."/>
            <person name="Wortman J."/>
            <person name="Nusbaum C."/>
            <person name="Birren B."/>
        </authorList>
    </citation>
    <scope>NUCLEOTIDE SEQUENCE [LARGE SCALE GENOMIC DNA]</scope>
    <source>
        <strain evidence="2 3">4_1_13</strain>
    </source>
</reference>
<evidence type="ECO:0000259" key="1">
    <source>
        <dbReference type="PROSITE" id="PS50878"/>
    </source>
</evidence>
<dbReference type="PROSITE" id="PS50878">
    <property type="entry name" value="RT_POL"/>
    <property type="match status" value="1"/>
</dbReference>
<dbReference type="EMBL" id="ACDE02000006">
    <property type="protein sequence ID" value="EEO41353.1"/>
    <property type="molecule type" value="Genomic_DNA"/>
</dbReference>
<dbReference type="AlphaFoldDB" id="A0A0M1VXD4"/>
<dbReference type="Proteomes" id="UP000004925">
    <property type="component" value="Unassembled WGS sequence"/>
</dbReference>